<dbReference type="OMA" id="FFGRAIF"/>
<dbReference type="GO" id="GO:0005178">
    <property type="term" value="F:integrin binding"/>
    <property type="evidence" value="ECO:0007669"/>
    <property type="project" value="TreeGrafter"/>
</dbReference>
<reference evidence="18" key="2">
    <citation type="submission" date="2025-08" db="UniProtKB">
        <authorList>
            <consortium name="Ensembl"/>
        </authorList>
    </citation>
    <scope>IDENTIFICATION</scope>
</reference>
<dbReference type="GeneTree" id="ENSGT00940000154838"/>
<dbReference type="GO" id="GO:0033627">
    <property type="term" value="P:cell adhesion mediated by integrin"/>
    <property type="evidence" value="ECO:0007669"/>
    <property type="project" value="TreeGrafter"/>
</dbReference>
<feature type="domain" description="VWFA" evidence="17">
    <location>
        <begin position="178"/>
        <end position="349"/>
    </location>
</feature>
<dbReference type="InterPro" id="IPR048285">
    <property type="entry name" value="Integrin_alpha_Ig-like_2"/>
</dbReference>
<feature type="transmembrane region" description="Helical" evidence="16">
    <location>
        <begin position="1107"/>
        <end position="1129"/>
    </location>
</feature>
<dbReference type="Proteomes" id="UP001501920">
    <property type="component" value="Chromosome 12"/>
</dbReference>
<dbReference type="GO" id="GO:0007229">
    <property type="term" value="P:integrin-mediated signaling pathway"/>
    <property type="evidence" value="ECO:0007669"/>
    <property type="project" value="UniProtKB-KW"/>
</dbReference>
<dbReference type="Pfam" id="PF20805">
    <property type="entry name" value="Integrin_A_Ig_2"/>
    <property type="match status" value="1"/>
</dbReference>
<evidence type="ECO:0000256" key="1">
    <source>
        <dbReference type="ARBA" id="ARBA00004479"/>
    </source>
</evidence>
<protein>
    <recommendedName>
        <fullName evidence="17">VWFA domain-containing protein</fullName>
    </recommendedName>
</protein>
<evidence type="ECO:0000313" key="19">
    <source>
        <dbReference type="Proteomes" id="UP001501920"/>
    </source>
</evidence>
<name>A0A3B4D3I2_PYGNA</name>
<dbReference type="PANTHER" id="PTHR23220:SF84">
    <property type="entry name" value="INTEGRIN ALPHA-L"/>
    <property type="match status" value="1"/>
</dbReference>
<dbReference type="Gene3D" id="2.60.40.1460">
    <property type="entry name" value="Integrin domains. Chain A, domain 2"/>
    <property type="match status" value="1"/>
</dbReference>
<dbReference type="Pfam" id="PF00092">
    <property type="entry name" value="VWA"/>
    <property type="match status" value="1"/>
</dbReference>
<evidence type="ECO:0000256" key="7">
    <source>
        <dbReference type="ARBA" id="ARBA00022837"/>
    </source>
</evidence>
<dbReference type="GO" id="GO:0046872">
    <property type="term" value="F:metal ion binding"/>
    <property type="evidence" value="ECO:0007669"/>
    <property type="project" value="UniProtKB-KW"/>
</dbReference>
<evidence type="ECO:0000256" key="9">
    <source>
        <dbReference type="ARBA" id="ARBA00022989"/>
    </source>
</evidence>
<keyword evidence="6" id="KW-0677">Repeat</keyword>
<evidence type="ECO:0000256" key="5">
    <source>
        <dbReference type="ARBA" id="ARBA00022729"/>
    </source>
</evidence>
<dbReference type="PANTHER" id="PTHR23220">
    <property type="entry name" value="INTEGRIN ALPHA"/>
    <property type="match status" value="1"/>
</dbReference>
<dbReference type="GeneID" id="108412866"/>
<comment type="subcellular location">
    <subcellularLocation>
        <location evidence="1 16">Membrane</location>
        <topology evidence="1 16">Single-pass type I membrane protein</topology>
    </subcellularLocation>
</comment>
<reference evidence="18" key="3">
    <citation type="submission" date="2025-09" db="UniProtKB">
        <authorList>
            <consortium name="Ensembl"/>
        </authorList>
    </citation>
    <scope>IDENTIFICATION</scope>
</reference>
<sequence>MWCTQKKRIRGQRERWRDGVMEKSLLLLLYTATWAVSVSDGFNIDVTNPERFSGSEEGFFGYRVLQYQSDSDKQIIVSAPLRRSTNEKASGAIYSCTLNTANCTLLYQQDSSDARFFGMSMAARSTPSASLTSCSPSLAHDCGGNSYLSGICYHFNSQLDPIANKTVAFQECQKNVVNLVFLFDGSSSMKTGDFNQNKNFIWKITTQLKNSSIQFAAVQFSAVPRTVFTFKDYMDGTAQKKLDEEEHMRDLTNTHQGIDYVLANLFNNVSSGVDPDATKALMIITDGSPTDFDTKNVIKRCEDQHITRFVIGVGNVDINKLRSFSSEPKENNTFQIDNYSGLEGLLDKMQNEIYNIEGGQSVGHRERTKELSQSGFSAVYDKDVLVLGAVGSNEWRGMLYEVGSTEMEIKDPKLNKDSYMGYSTAVGQRGGVSLLFSGAPRSNYNGQVTLFRKQNTWDVTTRVKGEQVGSYFGASLCLLDMDLDGDTDFLVVGAPLYYQTEPRREGRMYVYRLTNEMELEKVLEVADCVQGRFAATVTSVADLNGDELQDIAVGAPLEDSGKGAIYIYLGNRTQGIRPNYSQRILARTISENLQQFGVAIDGVMDMEGDGLTDIVVGARGTVLLLKARPVLSVSAHLSFSPSEISLDYFDCLAQTDDSTEAVTLSACFSVEEKTQSTGAVSRGLNVSYELRADTARTWSSRAFFLPRDKTSRSFLSSVLLDSHYSCFNHTVYMPNCVTDTVYPLLIQLNFSQAEQQPSSSNAVINIDSRTTANVEIPFQRNCGNVSCVADLQLDFNFLNKTLLVMDQSYFIITVSLLNKGDDSFNTSVELRYPEGLSLSKFDTIKASRRTLSSCGDRDDGALDKTTCSISLPVYRKGTSALFQATFRISGSYNRSDTMEMTLVASSSNNGNQTNGTVTKTLPVQFAVDVAINLEQCVTYLNFTLDDKGPKPVDIVYMVRNLGLKSLPVSVKFIMPSQIGQNFILEQHTITAPQNLTDCTVRKEKNSALCLKQMSCVKYECPSFCLEIESAVKFELKAQLTYLNPQQYTGRWSLHKFSLENGFLSFAELDFDRSHYSQTSNGPQDDATKFHQAKVSVRAELVIPPNRIFIVCLGVAGALLLLIIVSVLLWKFGFFKRKKYEVVRAKLERSRMPVKFIKSTKINDD</sequence>
<dbReference type="Gene3D" id="2.130.10.130">
    <property type="entry name" value="Integrin alpha, N-terminal"/>
    <property type="match status" value="1"/>
</dbReference>
<dbReference type="SMART" id="SM00327">
    <property type="entry name" value="VWA"/>
    <property type="match status" value="1"/>
</dbReference>
<dbReference type="InterPro" id="IPR013519">
    <property type="entry name" value="Int_alpha_beta-p"/>
</dbReference>
<dbReference type="AlphaFoldDB" id="A0A3B4D3I2"/>
<keyword evidence="14" id="KW-0325">Glycoprotein</keyword>
<dbReference type="InterPro" id="IPR032695">
    <property type="entry name" value="Integrin_dom_sf"/>
</dbReference>
<evidence type="ECO:0000256" key="6">
    <source>
        <dbReference type="ARBA" id="ARBA00022737"/>
    </source>
</evidence>
<dbReference type="SUPFAM" id="SSF69179">
    <property type="entry name" value="Integrin domains"/>
    <property type="match status" value="2"/>
</dbReference>
<feature type="repeat" description="FG-GAP" evidence="15">
    <location>
        <begin position="531"/>
        <end position="577"/>
    </location>
</feature>
<evidence type="ECO:0000256" key="11">
    <source>
        <dbReference type="ARBA" id="ARBA00023136"/>
    </source>
</evidence>
<dbReference type="RefSeq" id="XP_037399533.1">
    <property type="nucleotide sequence ID" value="XM_037543636.1"/>
</dbReference>
<keyword evidence="12" id="KW-1015">Disulfide bond</keyword>
<keyword evidence="11 16" id="KW-0472">Membrane</keyword>
<dbReference type="Gene3D" id="1.20.5.930">
    <property type="entry name" value="Bicelle-embedded integrin alpha(iib) transmembrane segment"/>
    <property type="match status" value="1"/>
</dbReference>
<evidence type="ECO:0000256" key="8">
    <source>
        <dbReference type="ARBA" id="ARBA00022889"/>
    </source>
</evidence>
<dbReference type="Pfam" id="PF08441">
    <property type="entry name" value="Integrin_A_Ig_1"/>
    <property type="match status" value="1"/>
</dbReference>
<evidence type="ECO:0000256" key="16">
    <source>
        <dbReference type="RuleBase" id="RU003762"/>
    </source>
</evidence>
<dbReference type="PRINTS" id="PR00453">
    <property type="entry name" value="VWFADOMAIN"/>
</dbReference>
<dbReference type="Pfam" id="PF01839">
    <property type="entry name" value="FG-GAP"/>
    <property type="match status" value="2"/>
</dbReference>
<dbReference type="GO" id="GO:0008305">
    <property type="term" value="C:integrin complex"/>
    <property type="evidence" value="ECO:0007669"/>
    <property type="project" value="InterPro"/>
</dbReference>
<dbReference type="InterPro" id="IPR018184">
    <property type="entry name" value="Integrin_alpha_C_CS"/>
</dbReference>
<dbReference type="STRING" id="42514.ENSPNAP00000018105"/>
<evidence type="ECO:0000256" key="4">
    <source>
        <dbReference type="ARBA" id="ARBA00022723"/>
    </source>
</evidence>
<dbReference type="SMART" id="SM00191">
    <property type="entry name" value="Int_alpha"/>
    <property type="match status" value="5"/>
</dbReference>
<dbReference type="Ensembl" id="ENSPNAT00000027161.2">
    <property type="protein sequence ID" value="ENSPNAP00000018105.2"/>
    <property type="gene ID" value="ENSPNAG00000017191.2"/>
</dbReference>
<accession>A0A3B4D3I2</accession>
<keyword evidence="8 16" id="KW-0130">Cell adhesion</keyword>
<dbReference type="PROSITE" id="PS00242">
    <property type="entry name" value="INTEGRIN_ALPHA"/>
    <property type="match status" value="1"/>
</dbReference>
<dbReference type="InterPro" id="IPR028994">
    <property type="entry name" value="Integrin_alpha_N"/>
</dbReference>
<comment type="similarity">
    <text evidence="2 16">Belongs to the integrin alpha chain family.</text>
</comment>
<feature type="repeat" description="FG-GAP" evidence="15">
    <location>
        <begin position="582"/>
        <end position="642"/>
    </location>
</feature>
<evidence type="ECO:0000256" key="2">
    <source>
        <dbReference type="ARBA" id="ARBA00008054"/>
    </source>
</evidence>
<dbReference type="GO" id="GO:0009897">
    <property type="term" value="C:external side of plasma membrane"/>
    <property type="evidence" value="ECO:0007669"/>
    <property type="project" value="TreeGrafter"/>
</dbReference>
<evidence type="ECO:0000256" key="13">
    <source>
        <dbReference type="ARBA" id="ARBA00023170"/>
    </source>
</evidence>
<proteinExistence type="inferred from homology"/>
<evidence type="ECO:0000313" key="18">
    <source>
        <dbReference type="Ensembl" id="ENSPNAP00000018105.2"/>
    </source>
</evidence>
<dbReference type="InterPro" id="IPR000413">
    <property type="entry name" value="Integrin_alpha"/>
</dbReference>
<evidence type="ECO:0000256" key="10">
    <source>
        <dbReference type="ARBA" id="ARBA00023037"/>
    </source>
</evidence>
<keyword evidence="10 16" id="KW-0401">Integrin</keyword>
<feature type="repeat" description="FG-GAP" evidence="15">
    <location>
        <begin position="458"/>
        <end position="520"/>
    </location>
</feature>
<keyword evidence="19" id="KW-1185">Reference proteome</keyword>
<keyword evidence="7" id="KW-0106">Calcium</keyword>
<keyword evidence="5" id="KW-0732">Signal</keyword>
<dbReference type="InterPro" id="IPR002035">
    <property type="entry name" value="VWF_A"/>
</dbReference>
<keyword evidence="9 16" id="KW-1133">Transmembrane helix</keyword>
<evidence type="ECO:0000256" key="15">
    <source>
        <dbReference type="PROSITE-ProRule" id="PRU00803"/>
    </source>
</evidence>
<keyword evidence="13 16" id="KW-0675">Receptor</keyword>
<keyword evidence="3 16" id="KW-0812">Transmembrane</keyword>
<dbReference type="Gene3D" id="2.60.40.1530">
    <property type="entry name" value="ntegrin, alpha v. Chain A, domain 4"/>
    <property type="match status" value="1"/>
</dbReference>
<dbReference type="Pfam" id="PF21520">
    <property type="entry name" value="ITGAX-like_Ig_3"/>
    <property type="match status" value="1"/>
</dbReference>
<dbReference type="PROSITE" id="PS50234">
    <property type="entry name" value="VWFA"/>
    <property type="match status" value="1"/>
</dbReference>
<organism evidence="18 19">
    <name type="scientific">Pygocentrus nattereri</name>
    <name type="common">Red-bellied piranha</name>
    <dbReference type="NCBI Taxonomy" id="42514"/>
    <lineage>
        <taxon>Eukaryota</taxon>
        <taxon>Metazoa</taxon>
        <taxon>Chordata</taxon>
        <taxon>Craniata</taxon>
        <taxon>Vertebrata</taxon>
        <taxon>Euteleostomi</taxon>
        <taxon>Actinopterygii</taxon>
        <taxon>Neopterygii</taxon>
        <taxon>Teleostei</taxon>
        <taxon>Ostariophysi</taxon>
        <taxon>Characiformes</taxon>
        <taxon>Characoidei</taxon>
        <taxon>Pygocentrus</taxon>
    </lineage>
</organism>
<dbReference type="Gene3D" id="2.60.40.1510">
    <property type="entry name" value="ntegrin, alpha v. Chain A, domain 3"/>
    <property type="match status" value="1"/>
</dbReference>
<evidence type="ECO:0000256" key="3">
    <source>
        <dbReference type="ARBA" id="ARBA00022692"/>
    </source>
</evidence>
<keyword evidence="4" id="KW-0479">Metal-binding</keyword>
<evidence type="ECO:0000259" key="17">
    <source>
        <dbReference type="PROSITE" id="PS50234"/>
    </source>
</evidence>
<dbReference type="RefSeq" id="XP_037399532.1">
    <property type="nucleotide sequence ID" value="XM_037543635.1"/>
</dbReference>
<dbReference type="InterPro" id="IPR048633">
    <property type="entry name" value="ITGAX-like_Ig_3"/>
</dbReference>
<dbReference type="PRINTS" id="PR01185">
    <property type="entry name" value="INTEGRINA"/>
</dbReference>
<dbReference type="InterPro" id="IPR013649">
    <property type="entry name" value="Integrin_alpha_Ig-like_1"/>
</dbReference>
<dbReference type="PROSITE" id="PS51470">
    <property type="entry name" value="FG_GAP"/>
    <property type="match status" value="3"/>
</dbReference>
<dbReference type="InterPro" id="IPR036465">
    <property type="entry name" value="vWFA_dom_sf"/>
</dbReference>
<dbReference type="GO" id="GO:0098609">
    <property type="term" value="P:cell-cell adhesion"/>
    <property type="evidence" value="ECO:0007669"/>
    <property type="project" value="TreeGrafter"/>
</dbReference>
<evidence type="ECO:0000256" key="14">
    <source>
        <dbReference type="ARBA" id="ARBA00023180"/>
    </source>
</evidence>
<reference evidence="18 19" key="1">
    <citation type="submission" date="2020-10" db="EMBL/GenBank/DDBJ databases">
        <title>Pygocentrus nattereri (red-bellied piranha) genome, fPygNat1, primary haplotype.</title>
        <authorList>
            <person name="Myers G."/>
            <person name="Meyer A."/>
            <person name="Karagic N."/>
            <person name="Pippel M."/>
            <person name="Winkler S."/>
            <person name="Tracey A."/>
            <person name="Wood J."/>
            <person name="Formenti G."/>
            <person name="Howe K."/>
            <person name="Fedrigo O."/>
            <person name="Jarvis E.D."/>
        </authorList>
    </citation>
    <scope>NUCLEOTIDE SEQUENCE [LARGE SCALE GENOMIC DNA]</scope>
</reference>
<dbReference type="SUPFAM" id="SSF69318">
    <property type="entry name" value="Integrin alpha N-terminal domain"/>
    <property type="match status" value="1"/>
</dbReference>
<dbReference type="Gene3D" id="3.40.50.410">
    <property type="entry name" value="von Willebrand factor, type A domain"/>
    <property type="match status" value="1"/>
</dbReference>
<dbReference type="GO" id="GO:0007160">
    <property type="term" value="P:cell-matrix adhesion"/>
    <property type="evidence" value="ECO:0007669"/>
    <property type="project" value="TreeGrafter"/>
</dbReference>
<evidence type="ECO:0000256" key="12">
    <source>
        <dbReference type="ARBA" id="ARBA00023157"/>
    </source>
</evidence>
<dbReference type="InterPro" id="IPR013517">
    <property type="entry name" value="FG-GAP"/>
</dbReference>
<dbReference type="SUPFAM" id="SSF53300">
    <property type="entry name" value="vWA-like"/>
    <property type="match status" value="1"/>
</dbReference>